<feature type="domain" description="HTH araC/xylS-type" evidence="4">
    <location>
        <begin position="216"/>
        <end position="317"/>
    </location>
</feature>
<dbReference type="InterPro" id="IPR018062">
    <property type="entry name" value="HTH_AraC-typ_CS"/>
</dbReference>
<organism evidence="5 6">
    <name type="scientific">Cryptosporangium arvum DSM 44712</name>
    <dbReference type="NCBI Taxonomy" id="927661"/>
    <lineage>
        <taxon>Bacteria</taxon>
        <taxon>Bacillati</taxon>
        <taxon>Actinomycetota</taxon>
        <taxon>Actinomycetes</taxon>
        <taxon>Cryptosporangiales</taxon>
        <taxon>Cryptosporangiaceae</taxon>
        <taxon>Cryptosporangium</taxon>
    </lineage>
</organism>
<dbReference type="PROSITE" id="PS01124">
    <property type="entry name" value="HTH_ARAC_FAMILY_2"/>
    <property type="match status" value="1"/>
</dbReference>
<keyword evidence="1" id="KW-0805">Transcription regulation</keyword>
<dbReference type="PRINTS" id="PR00032">
    <property type="entry name" value="HTHARAC"/>
</dbReference>
<gene>
    <name evidence="5" type="ORF">CryarDRAFT_3193</name>
</gene>
<comment type="caution">
    <text evidence="5">The sequence shown here is derived from an EMBL/GenBank/DDBJ whole genome shotgun (WGS) entry which is preliminary data.</text>
</comment>
<dbReference type="InterPro" id="IPR020449">
    <property type="entry name" value="Tscrpt_reg_AraC-type_HTH"/>
</dbReference>
<evidence type="ECO:0000313" key="5">
    <source>
        <dbReference type="EMBL" id="EXG82059.1"/>
    </source>
</evidence>
<dbReference type="SUPFAM" id="SSF46689">
    <property type="entry name" value="Homeodomain-like"/>
    <property type="match status" value="1"/>
</dbReference>
<dbReference type="GO" id="GO:0003700">
    <property type="term" value="F:DNA-binding transcription factor activity"/>
    <property type="evidence" value="ECO:0007669"/>
    <property type="project" value="InterPro"/>
</dbReference>
<dbReference type="AlphaFoldDB" id="A0A010ZTM9"/>
<proteinExistence type="predicted"/>
<dbReference type="OrthoDB" id="9799345at2"/>
<dbReference type="EMBL" id="JFBT01000001">
    <property type="protein sequence ID" value="EXG82059.1"/>
    <property type="molecule type" value="Genomic_DNA"/>
</dbReference>
<evidence type="ECO:0000313" key="6">
    <source>
        <dbReference type="Proteomes" id="UP000021053"/>
    </source>
</evidence>
<evidence type="ECO:0000256" key="2">
    <source>
        <dbReference type="ARBA" id="ARBA00023125"/>
    </source>
</evidence>
<dbReference type="PANTHER" id="PTHR46796">
    <property type="entry name" value="HTH-TYPE TRANSCRIPTIONAL ACTIVATOR RHAS-RELATED"/>
    <property type="match status" value="1"/>
</dbReference>
<dbReference type="Gene3D" id="1.10.10.60">
    <property type="entry name" value="Homeodomain-like"/>
    <property type="match status" value="1"/>
</dbReference>
<name>A0A010ZTM9_9ACTN</name>
<evidence type="ECO:0000259" key="4">
    <source>
        <dbReference type="PROSITE" id="PS01124"/>
    </source>
</evidence>
<dbReference type="HOGENOM" id="CLU_049704_1_1_11"/>
<dbReference type="InterPro" id="IPR009057">
    <property type="entry name" value="Homeodomain-like_sf"/>
</dbReference>
<dbReference type="PROSITE" id="PS00041">
    <property type="entry name" value="HTH_ARAC_FAMILY_1"/>
    <property type="match status" value="1"/>
</dbReference>
<sequence length="333" mass="36360">MVTDDTAFAFDTDQVTPRDRVDAFRALLVDATAPSTIVLDSSSGGSPFSAKIQSWGLGAVQVLHNRASFRHEFLRTPRQVNSGAHPVISLAFRGNAGGRRSQFGVERAVSPSTLSLLDLSEPYRFSVAPDNNGHALHVPTEALDLPPAIVRRAALRLERSPLYDLMLTHVISIGRDHRLAADAEVSAAVGRSTIALTRALLMSAADRADEPSSLVVQVRAYVSHHFTDPGIGPARIAAALNVSVRHLHQTCARESVSIEQLIIRSRLRAARTALADPGRRREPIAALAQSFGFRNPAHFSRRFRTEYGVTPSQWRAENHWRAENQSASGVSEF</sequence>
<dbReference type="SMART" id="SM00342">
    <property type="entry name" value="HTH_ARAC"/>
    <property type="match status" value="1"/>
</dbReference>
<dbReference type="InterPro" id="IPR018060">
    <property type="entry name" value="HTH_AraC"/>
</dbReference>
<accession>A0A010ZTM9</accession>
<evidence type="ECO:0000256" key="1">
    <source>
        <dbReference type="ARBA" id="ARBA00023015"/>
    </source>
</evidence>
<keyword evidence="6" id="KW-1185">Reference proteome</keyword>
<dbReference type="Pfam" id="PF14525">
    <property type="entry name" value="AraC_binding_2"/>
    <property type="match status" value="1"/>
</dbReference>
<dbReference type="GO" id="GO:0043565">
    <property type="term" value="F:sequence-specific DNA binding"/>
    <property type="evidence" value="ECO:0007669"/>
    <property type="project" value="InterPro"/>
</dbReference>
<protein>
    <submittedName>
        <fullName evidence="5">DNA-binding domain-containing protein, AraC-type</fullName>
    </submittedName>
</protein>
<dbReference type="Proteomes" id="UP000021053">
    <property type="component" value="Unassembled WGS sequence"/>
</dbReference>
<dbReference type="Pfam" id="PF12833">
    <property type="entry name" value="HTH_18"/>
    <property type="match status" value="1"/>
</dbReference>
<dbReference type="InterPro" id="IPR050204">
    <property type="entry name" value="AraC_XylS_family_regulators"/>
</dbReference>
<dbReference type="InterPro" id="IPR035418">
    <property type="entry name" value="AraC-bd_2"/>
</dbReference>
<evidence type="ECO:0000256" key="3">
    <source>
        <dbReference type="ARBA" id="ARBA00023163"/>
    </source>
</evidence>
<dbReference type="PANTHER" id="PTHR46796:SF6">
    <property type="entry name" value="ARAC SUBFAMILY"/>
    <property type="match status" value="1"/>
</dbReference>
<keyword evidence="2 5" id="KW-0238">DNA-binding</keyword>
<keyword evidence="3" id="KW-0804">Transcription</keyword>
<reference evidence="5 6" key="1">
    <citation type="submission" date="2013-07" db="EMBL/GenBank/DDBJ databases">
        <authorList>
            <consortium name="DOE Joint Genome Institute"/>
            <person name="Eisen J."/>
            <person name="Huntemann M."/>
            <person name="Han J."/>
            <person name="Chen A."/>
            <person name="Kyrpides N."/>
            <person name="Mavromatis K."/>
            <person name="Markowitz V."/>
            <person name="Palaniappan K."/>
            <person name="Ivanova N."/>
            <person name="Schaumberg A."/>
            <person name="Pati A."/>
            <person name="Liolios K."/>
            <person name="Nordberg H.P."/>
            <person name="Cantor M.N."/>
            <person name="Hua S.X."/>
            <person name="Woyke T."/>
        </authorList>
    </citation>
    <scope>NUCLEOTIDE SEQUENCE [LARGE SCALE GENOMIC DNA]</scope>
    <source>
        <strain evidence="5 6">DSM 44712</strain>
    </source>
</reference>